<sequence>MSKIKERFQALDLMERAKKHLFKQFFEAPPLQFYRLLIHQFLLRKVEALADMKEVHFDISGKRVIFRLCEFALTTRLNFEKYPGEAKLKIISGSKRLIEKYMNDSKVKEKDFYGSILTSIHGPKVSYKTDELVRDRDELDANEEHLKESKATDEMTKSARIFLSHEPEVRDKNSELETLASTLKKLQADIDELKATQLEIKQN</sequence>
<name>A0A2P5AYL1_PARAD</name>
<reference evidence="3" key="1">
    <citation type="submission" date="2016-06" db="EMBL/GenBank/DDBJ databases">
        <title>Parallel loss of symbiosis genes in relatives of nitrogen-fixing non-legume Parasponia.</title>
        <authorList>
            <person name="Van Velzen R."/>
            <person name="Holmer R."/>
            <person name="Bu F."/>
            <person name="Rutten L."/>
            <person name="Van Zeijl A."/>
            <person name="Liu W."/>
            <person name="Santuari L."/>
            <person name="Cao Q."/>
            <person name="Sharma T."/>
            <person name="Shen D."/>
            <person name="Roswanjaya Y."/>
            <person name="Wardhani T."/>
            <person name="Kalhor M.S."/>
            <person name="Jansen J."/>
            <person name="Van den Hoogen J."/>
            <person name="Gungor B."/>
            <person name="Hartog M."/>
            <person name="Hontelez J."/>
            <person name="Verver J."/>
            <person name="Yang W.-C."/>
            <person name="Schijlen E."/>
            <person name="Repin R."/>
            <person name="Schilthuizen M."/>
            <person name="Schranz E."/>
            <person name="Heidstra R."/>
            <person name="Miyata K."/>
            <person name="Fedorova E."/>
            <person name="Kohlen W."/>
            <person name="Bisseling T."/>
            <person name="Smit S."/>
            <person name="Geurts R."/>
        </authorList>
    </citation>
    <scope>NUCLEOTIDE SEQUENCE [LARGE SCALE GENOMIC DNA]</scope>
    <source>
        <strain evidence="3">cv. WU1-14</strain>
    </source>
</reference>
<dbReference type="OrthoDB" id="1930729at2759"/>
<keyword evidence="3" id="KW-1185">Reference proteome</keyword>
<dbReference type="Proteomes" id="UP000237105">
    <property type="component" value="Unassembled WGS sequence"/>
</dbReference>
<comment type="caution">
    <text evidence="2">The sequence shown here is derived from an EMBL/GenBank/DDBJ whole genome shotgun (WGS) entry which is preliminary data.</text>
</comment>
<organism evidence="2 3">
    <name type="scientific">Parasponia andersonii</name>
    <name type="common">Sponia andersonii</name>
    <dbReference type="NCBI Taxonomy" id="3476"/>
    <lineage>
        <taxon>Eukaryota</taxon>
        <taxon>Viridiplantae</taxon>
        <taxon>Streptophyta</taxon>
        <taxon>Embryophyta</taxon>
        <taxon>Tracheophyta</taxon>
        <taxon>Spermatophyta</taxon>
        <taxon>Magnoliopsida</taxon>
        <taxon>eudicotyledons</taxon>
        <taxon>Gunneridae</taxon>
        <taxon>Pentapetalae</taxon>
        <taxon>rosids</taxon>
        <taxon>fabids</taxon>
        <taxon>Rosales</taxon>
        <taxon>Cannabaceae</taxon>
        <taxon>Parasponia</taxon>
    </lineage>
</organism>
<evidence type="ECO:0000313" key="2">
    <source>
        <dbReference type="EMBL" id="PON41643.1"/>
    </source>
</evidence>
<evidence type="ECO:0000313" key="3">
    <source>
        <dbReference type="Proteomes" id="UP000237105"/>
    </source>
</evidence>
<protein>
    <submittedName>
        <fullName evidence="2">Uncharacterized protein</fullName>
    </submittedName>
</protein>
<proteinExistence type="predicted"/>
<gene>
    <name evidence="2" type="ORF">PanWU01x14_288170</name>
</gene>
<evidence type="ECO:0000256" key="1">
    <source>
        <dbReference type="SAM" id="Coils"/>
    </source>
</evidence>
<accession>A0A2P5AYL1</accession>
<dbReference type="EMBL" id="JXTB01000411">
    <property type="protein sequence ID" value="PON41643.1"/>
    <property type="molecule type" value="Genomic_DNA"/>
</dbReference>
<feature type="coiled-coil region" evidence="1">
    <location>
        <begin position="169"/>
        <end position="203"/>
    </location>
</feature>
<keyword evidence="1" id="KW-0175">Coiled coil</keyword>
<dbReference type="AlphaFoldDB" id="A0A2P5AYL1"/>